<dbReference type="Gene3D" id="1.20.1290.10">
    <property type="entry name" value="AhpD-like"/>
    <property type="match status" value="1"/>
</dbReference>
<proteinExistence type="predicted"/>
<dbReference type="SUPFAM" id="SSF69118">
    <property type="entry name" value="AhpD-like"/>
    <property type="match status" value="1"/>
</dbReference>
<dbReference type="NCBIfam" id="TIGR00778">
    <property type="entry name" value="ahpD_dom"/>
    <property type="match status" value="1"/>
</dbReference>
<dbReference type="Proteomes" id="UP000194137">
    <property type="component" value="Chromosome"/>
</dbReference>
<keyword evidence="2" id="KW-0560">Oxidoreductase</keyword>
<keyword evidence="2" id="KW-0575">Peroxidase</keyword>
<dbReference type="OrthoDB" id="9801997at2"/>
<dbReference type="AlphaFoldDB" id="A0A1W6ZXL7"/>
<gene>
    <name evidence="2" type="ORF">CAK95_25955</name>
</gene>
<evidence type="ECO:0000313" key="2">
    <source>
        <dbReference type="EMBL" id="ARQ02159.1"/>
    </source>
</evidence>
<dbReference type="PANTHER" id="PTHR35446:SF2">
    <property type="entry name" value="CARBOXYMUCONOLACTONE DECARBOXYLASE-LIKE DOMAIN-CONTAINING PROTEIN"/>
    <property type="match status" value="1"/>
</dbReference>
<evidence type="ECO:0000259" key="1">
    <source>
        <dbReference type="Pfam" id="PF02627"/>
    </source>
</evidence>
<dbReference type="KEGG" id="psin:CAK95_25955"/>
<reference evidence="2 3" key="1">
    <citation type="submission" date="2017-05" db="EMBL/GenBank/DDBJ databases">
        <title>Full genome sequence of Pseudorhodoplanes sinuspersici.</title>
        <authorList>
            <person name="Dastgheib S.M.M."/>
            <person name="Shavandi M."/>
            <person name="Tirandaz H."/>
        </authorList>
    </citation>
    <scope>NUCLEOTIDE SEQUENCE [LARGE SCALE GENOMIC DNA]</scope>
    <source>
        <strain evidence="2 3">RIPI110</strain>
    </source>
</reference>
<feature type="domain" description="Carboxymuconolactone decarboxylase-like" evidence="1">
    <location>
        <begin position="15"/>
        <end position="97"/>
    </location>
</feature>
<name>A0A1W6ZXL7_9HYPH</name>
<dbReference type="STRING" id="1235591.CAK95_25955"/>
<dbReference type="InterPro" id="IPR004675">
    <property type="entry name" value="AhpD_core"/>
</dbReference>
<dbReference type="InterPro" id="IPR003779">
    <property type="entry name" value="CMD-like"/>
</dbReference>
<dbReference type="GO" id="GO:0051920">
    <property type="term" value="F:peroxiredoxin activity"/>
    <property type="evidence" value="ECO:0007669"/>
    <property type="project" value="InterPro"/>
</dbReference>
<dbReference type="InterPro" id="IPR029032">
    <property type="entry name" value="AhpD-like"/>
</dbReference>
<protein>
    <submittedName>
        <fullName evidence="2">Alkylhydroperoxidase</fullName>
    </submittedName>
</protein>
<sequence length="144" mass="16517">MMSDTRTVKFEQEIPDVIAAMVEVHKVMNGHNLDHKIRHLVHLRASQMNGCAHCIKMHTREAREDGETNERLDRVIVWNHVSDFDEREKAALAWTEALTEINSKTDLGALRARLRQHFSDKEIGALTAEVAGINFWNRLGVARH</sequence>
<evidence type="ECO:0000313" key="3">
    <source>
        <dbReference type="Proteomes" id="UP000194137"/>
    </source>
</evidence>
<dbReference type="Pfam" id="PF02627">
    <property type="entry name" value="CMD"/>
    <property type="match status" value="1"/>
</dbReference>
<organism evidence="2 3">
    <name type="scientific">Pseudorhodoplanes sinuspersici</name>
    <dbReference type="NCBI Taxonomy" id="1235591"/>
    <lineage>
        <taxon>Bacteria</taxon>
        <taxon>Pseudomonadati</taxon>
        <taxon>Pseudomonadota</taxon>
        <taxon>Alphaproteobacteria</taxon>
        <taxon>Hyphomicrobiales</taxon>
        <taxon>Pseudorhodoplanes</taxon>
    </lineage>
</organism>
<accession>A0A1W6ZXL7</accession>
<dbReference type="EMBL" id="CP021112">
    <property type="protein sequence ID" value="ARQ02159.1"/>
    <property type="molecule type" value="Genomic_DNA"/>
</dbReference>
<keyword evidence="3" id="KW-1185">Reference proteome</keyword>
<dbReference type="PANTHER" id="PTHR35446">
    <property type="entry name" value="SI:CH211-175M2.5"/>
    <property type="match status" value="1"/>
</dbReference>